<name>A0A1G7U257_9RHOB</name>
<comment type="caution">
    <text evidence="9">Lacks conserved residue(s) required for the propagation of feature annotation.</text>
</comment>
<feature type="transmembrane region" description="Helical" evidence="9">
    <location>
        <begin position="21"/>
        <end position="40"/>
    </location>
</feature>
<comment type="similarity">
    <text evidence="8 9">Belongs to the TRAP transporter small permease family.</text>
</comment>
<gene>
    <name evidence="11" type="ORF">SAMN04488117_11935</name>
</gene>
<dbReference type="Pfam" id="PF04290">
    <property type="entry name" value="DctQ"/>
    <property type="match status" value="1"/>
</dbReference>
<dbReference type="InterPro" id="IPR007387">
    <property type="entry name" value="TRAP_DctQ"/>
</dbReference>
<evidence type="ECO:0000256" key="7">
    <source>
        <dbReference type="ARBA" id="ARBA00023136"/>
    </source>
</evidence>
<comment type="subunit">
    <text evidence="9">The complex comprises the extracytoplasmic solute receptor protein and the two transmembrane proteins.</text>
</comment>
<evidence type="ECO:0000256" key="3">
    <source>
        <dbReference type="ARBA" id="ARBA00022475"/>
    </source>
</evidence>
<protein>
    <recommendedName>
        <fullName evidence="9">TRAP transporter small permease protein</fullName>
    </recommendedName>
</protein>
<keyword evidence="6 9" id="KW-1133">Transmembrane helix</keyword>
<feature type="transmembrane region" description="Helical" evidence="9">
    <location>
        <begin position="134"/>
        <end position="163"/>
    </location>
</feature>
<comment type="function">
    <text evidence="9">Part of the tripartite ATP-independent periplasmic (TRAP) transport system.</text>
</comment>
<feature type="domain" description="Tripartite ATP-independent periplasmic transporters DctQ component" evidence="10">
    <location>
        <begin position="26"/>
        <end position="153"/>
    </location>
</feature>
<keyword evidence="4 9" id="KW-0997">Cell inner membrane</keyword>
<dbReference type="Proteomes" id="UP000182284">
    <property type="component" value="Unassembled WGS sequence"/>
</dbReference>
<dbReference type="OrthoDB" id="9794346at2"/>
<dbReference type="AlphaFoldDB" id="A0A1G7U257"/>
<evidence type="ECO:0000256" key="8">
    <source>
        <dbReference type="ARBA" id="ARBA00038436"/>
    </source>
</evidence>
<keyword evidence="3" id="KW-1003">Cell membrane</keyword>
<evidence type="ECO:0000256" key="9">
    <source>
        <dbReference type="RuleBase" id="RU369079"/>
    </source>
</evidence>
<dbReference type="EMBL" id="FNBL01000019">
    <property type="protein sequence ID" value="SDG40880.1"/>
    <property type="molecule type" value="Genomic_DNA"/>
</dbReference>
<evidence type="ECO:0000256" key="1">
    <source>
        <dbReference type="ARBA" id="ARBA00004429"/>
    </source>
</evidence>
<evidence type="ECO:0000256" key="4">
    <source>
        <dbReference type="ARBA" id="ARBA00022519"/>
    </source>
</evidence>
<feature type="transmembrane region" description="Helical" evidence="9">
    <location>
        <begin position="89"/>
        <end position="114"/>
    </location>
</feature>
<dbReference type="PANTHER" id="PTHR35011:SF4">
    <property type="entry name" value="SLL1102 PROTEIN"/>
    <property type="match status" value="1"/>
</dbReference>
<keyword evidence="7 9" id="KW-0472">Membrane</keyword>
<dbReference type="GO" id="GO:0022857">
    <property type="term" value="F:transmembrane transporter activity"/>
    <property type="evidence" value="ECO:0007669"/>
    <property type="project" value="UniProtKB-UniRule"/>
</dbReference>
<evidence type="ECO:0000259" key="10">
    <source>
        <dbReference type="Pfam" id="PF04290"/>
    </source>
</evidence>
<comment type="subcellular location">
    <subcellularLocation>
        <location evidence="1 9">Cell inner membrane</location>
        <topology evidence="1 9">Multi-pass membrane protein</topology>
    </subcellularLocation>
</comment>
<sequence>MQIVITLIEGFVIRVGKIGALFLPLLMLTILVNVTSRYVFGIGSIELEELQWHLNAVAVMSCLAWAYQQDAHVRVDAFHVKMSATQKAIVELCGVVFLVLPFLWFVTDSAWTIFGYSWRLKEGSPMPSGLPARYIIKFVMAAGLSLLALQALAIGLKSILFLFGPKTHKD</sequence>
<organism evidence="11 12">
    <name type="scientific">Celeribacter baekdonensis</name>
    <dbReference type="NCBI Taxonomy" id="875171"/>
    <lineage>
        <taxon>Bacteria</taxon>
        <taxon>Pseudomonadati</taxon>
        <taxon>Pseudomonadota</taxon>
        <taxon>Alphaproteobacteria</taxon>
        <taxon>Rhodobacterales</taxon>
        <taxon>Roseobacteraceae</taxon>
        <taxon>Celeribacter</taxon>
    </lineage>
</organism>
<proteinExistence type="inferred from homology"/>
<evidence type="ECO:0000256" key="5">
    <source>
        <dbReference type="ARBA" id="ARBA00022692"/>
    </source>
</evidence>
<dbReference type="InterPro" id="IPR055348">
    <property type="entry name" value="DctQ"/>
</dbReference>
<dbReference type="PANTHER" id="PTHR35011">
    <property type="entry name" value="2,3-DIKETO-L-GULONATE TRAP TRANSPORTER SMALL PERMEASE PROTEIN YIAM"/>
    <property type="match status" value="1"/>
</dbReference>
<dbReference type="GO" id="GO:0005886">
    <property type="term" value="C:plasma membrane"/>
    <property type="evidence" value="ECO:0007669"/>
    <property type="project" value="UniProtKB-SubCell"/>
</dbReference>
<keyword evidence="2 9" id="KW-0813">Transport</keyword>
<keyword evidence="5 9" id="KW-0812">Transmembrane</keyword>
<evidence type="ECO:0000313" key="11">
    <source>
        <dbReference type="EMBL" id="SDG40880.1"/>
    </source>
</evidence>
<reference evidence="11 12" key="1">
    <citation type="submission" date="2016-10" db="EMBL/GenBank/DDBJ databases">
        <authorList>
            <person name="de Groot N.N."/>
        </authorList>
    </citation>
    <scope>NUCLEOTIDE SEQUENCE [LARGE SCALE GENOMIC DNA]</scope>
    <source>
        <strain evidence="11 12">DSM 27375</strain>
    </source>
</reference>
<evidence type="ECO:0000313" key="12">
    <source>
        <dbReference type="Proteomes" id="UP000182284"/>
    </source>
</evidence>
<evidence type="ECO:0000256" key="6">
    <source>
        <dbReference type="ARBA" id="ARBA00022989"/>
    </source>
</evidence>
<dbReference type="RefSeq" id="WP_074647286.1">
    <property type="nucleotide sequence ID" value="NZ_FNBL01000019.1"/>
</dbReference>
<accession>A0A1G7U257</accession>
<evidence type="ECO:0000256" key="2">
    <source>
        <dbReference type="ARBA" id="ARBA00022448"/>
    </source>
</evidence>